<accession>A0A1I1EU22</accession>
<dbReference type="EMBL" id="FOKY01000015">
    <property type="protein sequence ID" value="SFB88403.1"/>
    <property type="molecule type" value="Genomic_DNA"/>
</dbReference>
<gene>
    <name evidence="1" type="ORF">SAMN02745150_01182</name>
</gene>
<reference evidence="2" key="1">
    <citation type="submission" date="2016-10" db="EMBL/GenBank/DDBJ databases">
        <authorList>
            <person name="Varghese N."/>
            <person name="Submissions S."/>
        </authorList>
    </citation>
    <scope>NUCLEOTIDE SEQUENCE [LARGE SCALE GENOMIC DNA]</scope>
    <source>
        <strain evidence="2">ATCC 43811</strain>
    </source>
</reference>
<dbReference type="STRING" id="34097.SAMN02745150_01182"/>
<dbReference type="RefSeq" id="WP_092319617.1">
    <property type="nucleotide sequence ID" value="NZ_FOKY01000015.1"/>
</dbReference>
<protein>
    <submittedName>
        <fullName evidence="1">Phage tail sheath protein</fullName>
    </submittedName>
</protein>
<proteinExistence type="predicted"/>
<name>A0A1I1EU22_BREAD</name>
<dbReference type="InterPro" id="IPR019694">
    <property type="entry name" value="Phage_HP1_Orf23"/>
</dbReference>
<sequence length="448" mass="49065">MWSSVEEKITDGVSGLSPNTQPVAVLVGTCSKGTVNFPISLGKTSQTEEVLGYGNLPRRLTEMQENMADVSIIAVPSKADQAGSIGSVKKKGSGNLTVSGSPLCSALVNVVTVTPGQAGTAEVWIEIFGDCNKEETVLVPTNRTIFSKELGISILFPEGTLTLENSWSFSITAPASTFNSLKAALDTALELYHPEFVFVCQELGAEDVKKWEAYTEKLFSDQHQPLFALLETGLDSTKSLSEAISQKVKEFKKIDARFVSVVCQPLQNYQSAAALCAGTLTKASVNQSIGATKHFGLSHIQLPKDWTNHQSRTLDEARLITLRTYPGLNGYFWTNGRTLASDTSDYRFIEVVRTVFKAIRLARRASLPYIQAPGDKSGLESLLAEVRMALTVMTAANPKEIEDFVVEMPKGQDIVNNGVQINIALYGIPIIRKIVLNFMFKYHQRRED</sequence>
<organism evidence="1 2">
    <name type="scientific">Brevinema andersonii</name>
    <dbReference type="NCBI Taxonomy" id="34097"/>
    <lineage>
        <taxon>Bacteria</taxon>
        <taxon>Pseudomonadati</taxon>
        <taxon>Spirochaetota</taxon>
        <taxon>Spirochaetia</taxon>
        <taxon>Brevinematales</taxon>
        <taxon>Brevinemataceae</taxon>
        <taxon>Brevinema</taxon>
    </lineage>
</organism>
<keyword evidence="2" id="KW-1185">Reference proteome</keyword>
<evidence type="ECO:0000313" key="2">
    <source>
        <dbReference type="Proteomes" id="UP000240042"/>
    </source>
</evidence>
<dbReference type="Pfam" id="PF10758">
    <property type="entry name" value="DUF2586"/>
    <property type="match status" value="1"/>
</dbReference>
<dbReference type="OrthoDB" id="2078336at2"/>
<dbReference type="Proteomes" id="UP000240042">
    <property type="component" value="Unassembled WGS sequence"/>
</dbReference>
<dbReference type="AlphaFoldDB" id="A0A1I1EU22"/>
<evidence type="ECO:0000313" key="1">
    <source>
        <dbReference type="EMBL" id="SFB88403.1"/>
    </source>
</evidence>